<keyword evidence="3 8" id="KW-0813">Transport</keyword>
<dbReference type="PANTHER" id="PTHR43848:SF2">
    <property type="entry name" value="PUTRESCINE TRANSPORT SYSTEM PERMEASE PROTEIN POTI"/>
    <property type="match status" value="1"/>
</dbReference>
<keyword evidence="11" id="KW-1185">Reference proteome</keyword>
<evidence type="ECO:0000313" key="10">
    <source>
        <dbReference type="EMBL" id="MCB5411467.1"/>
    </source>
</evidence>
<accession>A0ABS8CPY4</accession>
<gene>
    <name evidence="10" type="ORF">H0485_15860</name>
</gene>
<keyword evidence="6 8" id="KW-1133">Transmembrane helix</keyword>
<dbReference type="Proteomes" id="UP001198571">
    <property type="component" value="Unassembled WGS sequence"/>
</dbReference>
<evidence type="ECO:0000256" key="3">
    <source>
        <dbReference type="ARBA" id="ARBA00022448"/>
    </source>
</evidence>
<organism evidence="10 11">
    <name type="scientific">Pseudogemmobacter faecipullorum</name>
    <dbReference type="NCBI Taxonomy" id="2755041"/>
    <lineage>
        <taxon>Bacteria</taxon>
        <taxon>Pseudomonadati</taxon>
        <taxon>Pseudomonadota</taxon>
        <taxon>Alphaproteobacteria</taxon>
        <taxon>Rhodobacterales</taxon>
        <taxon>Paracoccaceae</taxon>
        <taxon>Pseudogemmobacter</taxon>
    </lineage>
</organism>
<feature type="transmembrane region" description="Helical" evidence="8">
    <location>
        <begin position="7"/>
        <end position="31"/>
    </location>
</feature>
<dbReference type="Gene3D" id="1.10.3720.10">
    <property type="entry name" value="MetI-like"/>
    <property type="match status" value="1"/>
</dbReference>
<evidence type="ECO:0000313" key="11">
    <source>
        <dbReference type="Proteomes" id="UP001198571"/>
    </source>
</evidence>
<evidence type="ECO:0000256" key="4">
    <source>
        <dbReference type="ARBA" id="ARBA00022475"/>
    </source>
</evidence>
<feature type="transmembrane region" description="Helical" evidence="8">
    <location>
        <begin position="60"/>
        <end position="86"/>
    </location>
</feature>
<evidence type="ECO:0000256" key="8">
    <source>
        <dbReference type="RuleBase" id="RU363032"/>
    </source>
</evidence>
<comment type="similarity">
    <text evidence="2">Belongs to the binding-protein-dependent transport system permease family. CysTW subfamily.</text>
</comment>
<evidence type="ECO:0000259" key="9">
    <source>
        <dbReference type="PROSITE" id="PS50928"/>
    </source>
</evidence>
<comment type="caution">
    <text evidence="10">The sequence shown here is derived from an EMBL/GenBank/DDBJ whole genome shotgun (WGS) entry which is preliminary data.</text>
</comment>
<feature type="transmembrane region" description="Helical" evidence="8">
    <location>
        <begin position="98"/>
        <end position="124"/>
    </location>
</feature>
<evidence type="ECO:0000256" key="2">
    <source>
        <dbReference type="ARBA" id="ARBA00007069"/>
    </source>
</evidence>
<dbReference type="PROSITE" id="PS50928">
    <property type="entry name" value="ABC_TM1"/>
    <property type="match status" value="1"/>
</dbReference>
<proteinExistence type="inferred from homology"/>
<feature type="transmembrane region" description="Helical" evidence="8">
    <location>
        <begin position="184"/>
        <end position="205"/>
    </location>
</feature>
<feature type="domain" description="ABC transmembrane type-1" evidence="9">
    <location>
        <begin position="61"/>
        <end position="256"/>
    </location>
</feature>
<dbReference type="InterPro" id="IPR000515">
    <property type="entry name" value="MetI-like"/>
</dbReference>
<dbReference type="Pfam" id="PF00528">
    <property type="entry name" value="BPD_transp_1"/>
    <property type="match status" value="1"/>
</dbReference>
<evidence type="ECO:0000256" key="1">
    <source>
        <dbReference type="ARBA" id="ARBA00004651"/>
    </source>
</evidence>
<keyword evidence="5 8" id="KW-0812">Transmembrane</keyword>
<protein>
    <submittedName>
        <fullName evidence="10">ABC transporter permease subunit</fullName>
    </submittedName>
</protein>
<dbReference type="PANTHER" id="PTHR43848">
    <property type="entry name" value="PUTRESCINE TRANSPORT SYSTEM PERMEASE PROTEIN POTI"/>
    <property type="match status" value="1"/>
</dbReference>
<comment type="subcellular location">
    <subcellularLocation>
        <location evidence="1 8">Cell membrane</location>
        <topology evidence="1 8">Multi-pass membrane protein</topology>
    </subcellularLocation>
</comment>
<evidence type="ECO:0000256" key="7">
    <source>
        <dbReference type="ARBA" id="ARBA00023136"/>
    </source>
</evidence>
<evidence type="ECO:0000256" key="5">
    <source>
        <dbReference type="ARBA" id="ARBA00022692"/>
    </source>
</evidence>
<keyword evidence="4" id="KW-1003">Cell membrane</keyword>
<reference evidence="10 11" key="1">
    <citation type="submission" date="2020-07" db="EMBL/GenBank/DDBJ databases">
        <title>Pseudogemmobacter sp. nov., isolated from poultry manure in Taiwan.</title>
        <authorList>
            <person name="Lin S.-Y."/>
            <person name="Tang Y.-S."/>
            <person name="Young C.-C."/>
        </authorList>
    </citation>
    <scope>NUCLEOTIDE SEQUENCE [LARGE SCALE GENOMIC DNA]</scope>
    <source>
        <strain evidence="10 11">CC-YST710</strain>
    </source>
</reference>
<dbReference type="RefSeq" id="WP_226936932.1">
    <property type="nucleotide sequence ID" value="NZ_JACDXX010000016.1"/>
</dbReference>
<dbReference type="InterPro" id="IPR035906">
    <property type="entry name" value="MetI-like_sf"/>
</dbReference>
<feature type="transmembrane region" description="Helical" evidence="8">
    <location>
        <begin position="238"/>
        <end position="259"/>
    </location>
</feature>
<feature type="transmembrane region" description="Helical" evidence="8">
    <location>
        <begin position="136"/>
        <end position="155"/>
    </location>
</feature>
<evidence type="ECO:0000256" key="6">
    <source>
        <dbReference type="ARBA" id="ARBA00022989"/>
    </source>
</evidence>
<dbReference type="SUPFAM" id="SSF161098">
    <property type="entry name" value="MetI-like"/>
    <property type="match status" value="1"/>
</dbReference>
<keyword evidence="7 8" id="KW-0472">Membrane</keyword>
<sequence>MKRSPTFLITMLCFGFAFFYIPILSMIFYSFNESRLATVWGGFSTKWYSSLLSNRQVMGALWLSLKIALISATVATLLGTMAGIALARFRKFRGRPLFSGLVTGPLIMPEVITGISLLMFFIMLGQWTGWPGSRGFTTVTLAHITFSMVFVTTVVHSRMRSMDRAIEEAAMDLGARPWQVLRDVTLPVISPALLSGWLLAFTISLDDVVITSFTTGPGSTTLPLLIWSKVKLGVTPDINALATLIILVVGICVVIAGWLMSRAEKRRLRGERLARREEAG</sequence>
<dbReference type="EMBL" id="JACDXX010000016">
    <property type="protein sequence ID" value="MCB5411467.1"/>
    <property type="molecule type" value="Genomic_DNA"/>
</dbReference>
<dbReference type="CDD" id="cd06261">
    <property type="entry name" value="TM_PBP2"/>
    <property type="match status" value="1"/>
</dbReference>
<dbReference type="InterPro" id="IPR051789">
    <property type="entry name" value="Bact_Polyamine_Transport"/>
</dbReference>
<name>A0ABS8CPY4_9RHOB</name>